<protein>
    <recommendedName>
        <fullName evidence="1">Integrase catalytic domain-containing protein</fullName>
    </recommendedName>
</protein>
<feature type="domain" description="Integrase catalytic" evidence="1">
    <location>
        <begin position="6"/>
        <end position="49"/>
    </location>
</feature>
<dbReference type="InterPro" id="IPR001584">
    <property type="entry name" value="Integrase_cat-core"/>
</dbReference>
<proteinExistence type="predicted"/>
<dbReference type="InterPro" id="IPR012337">
    <property type="entry name" value="RNaseH-like_sf"/>
</dbReference>
<dbReference type="InterPro" id="IPR036397">
    <property type="entry name" value="RNaseH_sf"/>
</dbReference>
<sequence length="67" mass="8078">MNRTIKEATVKRFHYDSHEQLRTHLNDFMAAYNFGRRLKTLSGLTPYEYVCKIWTSELEKFIINLTH</sequence>
<keyword evidence="3" id="KW-1185">Reference proteome</keyword>
<evidence type="ECO:0000313" key="3">
    <source>
        <dbReference type="Proteomes" id="UP001156629"/>
    </source>
</evidence>
<dbReference type="EMBL" id="BSNV01000054">
    <property type="protein sequence ID" value="GLQ67463.1"/>
    <property type="molecule type" value="Genomic_DNA"/>
</dbReference>
<evidence type="ECO:0000313" key="2">
    <source>
        <dbReference type="EMBL" id="GLQ67463.1"/>
    </source>
</evidence>
<gene>
    <name evidence="2" type="ORF">GCM10007870_30480</name>
</gene>
<dbReference type="Pfam" id="PF13333">
    <property type="entry name" value="rve_2"/>
    <property type="match status" value="1"/>
</dbReference>
<name>A0ABQ5WV80_9PROT</name>
<dbReference type="SUPFAM" id="SSF53098">
    <property type="entry name" value="Ribonuclease H-like"/>
    <property type="match status" value="1"/>
</dbReference>
<accession>A0ABQ5WV80</accession>
<evidence type="ECO:0000259" key="1">
    <source>
        <dbReference type="Pfam" id="PF13333"/>
    </source>
</evidence>
<dbReference type="Gene3D" id="3.30.420.10">
    <property type="entry name" value="Ribonuclease H-like superfamily/Ribonuclease H"/>
    <property type="match status" value="1"/>
</dbReference>
<reference evidence="3" key="1">
    <citation type="journal article" date="2019" name="Int. J. Syst. Evol. Microbiol.">
        <title>The Global Catalogue of Microorganisms (GCM) 10K type strain sequencing project: providing services to taxonomists for standard genome sequencing and annotation.</title>
        <authorList>
            <consortium name="The Broad Institute Genomics Platform"/>
            <consortium name="The Broad Institute Genome Sequencing Center for Infectious Disease"/>
            <person name="Wu L."/>
            <person name="Ma J."/>
        </authorList>
    </citation>
    <scope>NUCLEOTIDE SEQUENCE [LARGE SCALE GENOMIC DNA]</scope>
    <source>
        <strain evidence="3">NBRC 3266</strain>
    </source>
</reference>
<organism evidence="2 3">
    <name type="scientific">Gluconobacter kondonii</name>
    <dbReference type="NCBI Taxonomy" id="941463"/>
    <lineage>
        <taxon>Bacteria</taxon>
        <taxon>Pseudomonadati</taxon>
        <taxon>Pseudomonadota</taxon>
        <taxon>Alphaproteobacteria</taxon>
        <taxon>Acetobacterales</taxon>
        <taxon>Acetobacteraceae</taxon>
        <taxon>Gluconobacter</taxon>
    </lineage>
</organism>
<dbReference type="Proteomes" id="UP001156629">
    <property type="component" value="Unassembled WGS sequence"/>
</dbReference>
<comment type="caution">
    <text evidence="2">The sequence shown here is derived from an EMBL/GenBank/DDBJ whole genome shotgun (WGS) entry which is preliminary data.</text>
</comment>